<dbReference type="KEGG" id="glz:GLAREA_06359"/>
<dbReference type="InterPro" id="IPR010730">
    <property type="entry name" value="HET"/>
</dbReference>
<organism evidence="3 4">
    <name type="scientific">Glarea lozoyensis (strain ATCC 20868 / MF5171)</name>
    <dbReference type="NCBI Taxonomy" id="1116229"/>
    <lineage>
        <taxon>Eukaryota</taxon>
        <taxon>Fungi</taxon>
        <taxon>Dikarya</taxon>
        <taxon>Ascomycota</taxon>
        <taxon>Pezizomycotina</taxon>
        <taxon>Leotiomycetes</taxon>
        <taxon>Helotiales</taxon>
        <taxon>Helotiaceae</taxon>
        <taxon>Glarea</taxon>
    </lineage>
</organism>
<feature type="region of interest" description="Disordered" evidence="1">
    <location>
        <begin position="1"/>
        <end position="20"/>
    </location>
</feature>
<evidence type="ECO:0000259" key="2">
    <source>
        <dbReference type="Pfam" id="PF06985"/>
    </source>
</evidence>
<feature type="domain" description="Heterokaryon incompatibility" evidence="2">
    <location>
        <begin position="63"/>
        <end position="205"/>
    </location>
</feature>
<evidence type="ECO:0000313" key="4">
    <source>
        <dbReference type="Proteomes" id="UP000016922"/>
    </source>
</evidence>
<dbReference type="EMBL" id="KE145358">
    <property type="protein sequence ID" value="EPE33347.1"/>
    <property type="molecule type" value="Genomic_DNA"/>
</dbReference>
<dbReference type="PANTHER" id="PTHR24148">
    <property type="entry name" value="ANKYRIN REPEAT DOMAIN-CONTAINING PROTEIN 39 HOMOLOG-RELATED"/>
    <property type="match status" value="1"/>
</dbReference>
<dbReference type="OrthoDB" id="2288928at2759"/>
<dbReference type="AlphaFoldDB" id="S3D4I5"/>
<dbReference type="RefSeq" id="XP_008079964.1">
    <property type="nucleotide sequence ID" value="XM_008081773.1"/>
</dbReference>
<evidence type="ECO:0000256" key="1">
    <source>
        <dbReference type="SAM" id="MobiDB-lite"/>
    </source>
</evidence>
<keyword evidence="4" id="KW-1185">Reference proteome</keyword>
<dbReference type="OMA" id="DISSIWE"/>
<dbReference type="InterPro" id="IPR052895">
    <property type="entry name" value="HetReg/Transcr_Mod"/>
</dbReference>
<dbReference type="STRING" id="1116229.S3D4I5"/>
<dbReference type="Pfam" id="PF26639">
    <property type="entry name" value="Het-6_barrel"/>
    <property type="match status" value="1"/>
</dbReference>
<feature type="compositionally biased region" description="Low complexity" evidence="1">
    <location>
        <begin position="9"/>
        <end position="20"/>
    </location>
</feature>
<evidence type="ECO:0000313" key="3">
    <source>
        <dbReference type="EMBL" id="EPE33347.1"/>
    </source>
</evidence>
<dbReference type="HOGENOM" id="CLU_004184_7_5_1"/>
<dbReference type="GeneID" id="19465413"/>
<proteinExistence type="predicted"/>
<accession>S3D4I5</accession>
<reference evidence="3 4" key="1">
    <citation type="journal article" date="2013" name="BMC Genomics">
        <title>Genomics-driven discovery of the pneumocandin biosynthetic gene cluster in the fungus Glarea lozoyensis.</title>
        <authorList>
            <person name="Chen L."/>
            <person name="Yue Q."/>
            <person name="Zhang X."/>
            <person name="Xiang M."/>
            <person name="Wang C."/>
            <person name="Li S."/>
            <person name="Che Y."/>
            <person name="Ortiz-Lopez F.J."/>
            <person name="Bills G.F."/>
            <person name="Liu X."/>
            <person name="An Z."/>
        </authorList>
    </citation>
    <scope>NUCLEOTIDE SEQUENCE [LARGE SCALE GENOMIC DNA]</scope>
    <source>
        <strain evidence="4">ATCC 20868 / MF5171</strain>
    </source>
</reference>
<dbReference type="eggNOG" id="ENOG502S2V9">
    <property type="taxonomic scope" value="Eukaryota"/>
</dbReference>
<gene>
    <name evidence="3" type="ORF">GLAREA_06359</name>
</gene>
<protein>
    <recommendedName>
        <fullName evidence="2">Heterokaryon incompatibility domain-containing protein</fullName>
    </recommendedName>
</protein>
<dbReference type="Proteomes" id="UP000016922">
    <property type="component" value="Unassembled WGS sequence"/>
</dbReference>
<sequence>MSKGSLEITQTQLPSQTTTPTAYSYPPLLSDHSFRLLKLFPGTGPERITVQLWQFELPSAPAYDAISYVWGDESSTISITCDSQPLEITQNLHWALYRVRDPKVASFVWADAICIDQLNVLERNSQVALMGSIYGNARLVFVAMGDASGEDDRNVMTLIRDISSIWEIVTTRLEIGESFRDDPRWRSVASIMDCTWFTRVWVVQEVGLARHPIVLYGNTHFPYRELIKIVTWARSQTWSSSYWISGWIIHSAWSDWTQIPTFPNVGLFDLLSHGAMLSCSDPRDRVYAFLGHPLAKNTSGSSTLLAPDYTKDYREVYQEVSVLLLKRIGLRLLSSVEHTEETIKEPFPSWVVRWDVAEVMNDISQYHDQFKCYPTNDTRLLHNTVQGNKLISHGIFLETIAKSFPMRGRTDADVLTFLDHTSNTEISLHTMIHNFTPGNWRSSEIYGQNPQTAFLKTLSAGHYKAPFDAATHPDEISAIYHSVIGTCHKRCFAMTGSGLFVLAPWLTRPGDICCVLFGAGAPFVLRPAGGSGEYRLLGEAYVGGIMDGELKVMFSESQLSGREFVIS</sequence>
<dbReference type="PANTHER" id="PTHR24148:SF64">
    <property type="entry name" value="HETEROKARYON INCOMPATIBILITY DOMAIN-CONTAINING PROTEIN"/>
    <property type="match status" value="1"/>
</dbReference>
<dbReference type="Pfam" id="PF06985">
    <property type="entry name" value="HET"/>
    <property type="match status" value="1"/>
</dbReference>
<name>S3D4I5_GLAL2</name>